<accession>A0AAV7WMS0</accession>
<dbReference type="AlphaFoldDB" id="A0AAV7WMS0"/>
<reference evidence="1" key="1">
    <citation type="journal article" date="2022" name="bioRxiv">
        <title>Sequencing and chromosome-scale assembly of the giantPleurodeles waltlgenome.</title>
        <authorList>
            <person name="Brown T."/>
            <person name="Elewa A."/>
            <person name="Iarovenko S."/>
            <person name="Subramanian E."/>
            <person name="Araus A.J."/>
            <person name="Petzold A."/>
            <person name="Susuki M."/>
            <person name="Suzuki K.-i.T."/>
            <person name="Hayashi T."/>
            <person name="Toyoda A."/>
            <person name="Oliveira C."/>
            <person name="Osipova E."/>
            <person name="Leigh N.D."/>
            <person name="Simon A."/>
            <person name="Yun M.H."/>
        </authorList>
    </citation>
    <scope>NUCLEOTIDE SEQUENCE</scope>
    <source>
        <strain evidence="1">20211129_DDA</strain>
        <tissue evidence="1">Liver</tissue>
    </source>
</reference>
<keyword evidence="2" id="KW-1185">Reference proteome</keyword>
<sequence length="83" mass="9652">MQGLSGPESGDGIDASLPCREKKQCMPTQLKEKRRKINIFYFSKPVLCHFVVFPLRYCVCWYKYFTPTTLKLSLTTCDKRPRG</sequence>
<evidence type="ECO:0000313" key="2">
    <source>
        <dbReference type="Proteomes" id="UP001066276"/>
    </source>
</evidence>
<organism evidence="1 2">
    <name type="scientific">Pleurodeles waltl</name>
    <name type="common">Iberian ribbed newt</name>
    <dbReference type="NCBI Taxonomy" id="8319"/>
    <lineage>
        <taxon>Eukaryota</taxon>
        <taxon>Metazoa</taxon>
        <taxon>Chordata</taxon>
        <taxon>Craniata</taxon>
        <taxon>Vertebrata</taxon>
        <taxon>Euteleostomi</taxon>
        <taxon>Amphibia</taxon>
        <taxon>Batrachia</taxon>
        <taxon>Caudata</taxon>
        <taxon>Salamandroidea</taxon>
        <taxon>Salamandridae</taxon>
        <taxon>Pleurodelinae</taxon>
        <taxon>Pleurodeles</taxon>
    </lineage>
</organism>
<dbReference type="EMBL" id="JANPWB010000001">
    <property type="protein sequence ID" value="KAJ1213525.1"/>
    <property type="molecule type" value="Genomic_DNA"/>
</dbReference>
<name>A0AAV7WMS0_PLEWA</name>
<proteinExistence type="predicted"/>
<comment type="caution">
    <text evidence="1">The sequence shown here is derived from an EMBL/GenBank/DDBJ whole genome shotgun (WGS) entry which is preliminary data.</text>
</comment>
<dbReference type="Proteomes" id="UP001066276">
    <property type="component" value="Chromosome 1_1"/>
</dbReference>
<gene>
    <name evidence="1" type="ORF">NDU88_001159</name>
</gene>
<protein>
    <submittedName>
        <fullName evidence="1">Uncharacterized protein</fullName>
    </submittedName>
</protein>
<evidence type="ECO:0000313" key="1">
    <source>
        <dbReference type="EMBL" id="KAJ1213525.1"/>
    </source>
</evidence>